<feature type="compositionally biased region" description="Gly residues" evidence="1">
    <location>
        <begin position="20"/>
        <end position="30"/>
    </location>
</feature>
<dbReference type="AlphaFoldDB" id="A0A378WV67"/>
<gene>
    <name evidence="2" type="ORF">NCTC13184_03678</name>
</gene>
<dbReference type="EMBL" id="UGRU01000001">
    <property type="protein sequence ID" value="SUA45156.1"/>
    <property type="molecule type" value="Genomic_DNA"/>
</dbReference>
<organism evidence="2 3">
    <name type="scientific">Nocardia africana</name>
    <dbReference type="NCBI Taxonomy" id="134964"/>
    <lineage>
        <taxon>Bacteria</taxon>
        <taxon>Bacillati</taxon>
        <taxon>Actinomycetota</taxon>
        <taxon>Actinomycetes</taxon>
        <taxon>Mycobacteriales</taxon>
        <taxon>Nocardiaceae</taxon>
        <taxon>Nocardia</taxon>
    </lineage>
</organism>
<feature type="region of interest" description="Disordered" evidence="1">
    <location>
        <begin position="20"/>
        <end position="54"/>
    </location>
</feature>
<evidence type="ECO:0000313" key="2">
    <source>
        <dbReference type="EMBL" id="SUA45156.1"/>
    </source>
</evidence>
<feature type="compositionally biased region" description="Basic and acidic residues" evidence="1">
    <location>
        <begin position="31"/>
        <end position="49"/>
    </location>
</feature>
<evidence type="ECO:0000313" key="3">
    <source>
        <dbReference type="Proteomes" id="UP000255082"/>
    </source>
</evidence>
<dbReference type="Proteomes" id="UP000255082">
    <property type="component" value="Unassembled WGS sequence"/>
</dbReference>
<evidence type="ECO:0000256" key="1">
    <source>
        <dbReference type="SAM" id="MobiDB-lite"/>
    </source>
</evidence>
<proteinExistence type="predicted"/>
<reference evidence="2 3" key="1">
    <citation type="submission" date="2018-06" db="EMBL/GenBank/DDBJ databases">
        <authorList>
            <consortium name="Pathogen Informatics"/>
            <person name="Doyle S."/>
        </authorList>
    </citation>
    <scope>NUCLEOTIDE SEQUENCE [LARGE SCALE GENOMIC DNA]</scope>
    <source>
        <strain evidence="2 3">NCTC13184</strain>
    </source>
</reference>
<name>A0A378WV67_9NOCA</name>
<sequence>MRREYSSGATNNALVALGGYSSGDGAAGRGGDGHDAPTRRGDRPLDRRPRSVPVFTAKPVIARSPVRGFDATPGLGAVTAAVPAATHLVLGGAARFRAGRSEQVTHIVGIHRVHRITFWHVKPHGSVS</sequence>
<protein>
    <submittedName>
        <fullName evidence="2">Uncharacterized protein</fullName>
    </submittedName>
</protein>
<accession>A0A378WV67</accession>